<proteinExistence type="predicted"/>
<feature type="transmembrane region" description="Helical" evidence="1">
    <location>
        <begin position="31"/>
        <end position="51"/>
    </location>
</feature>
<reference evidence="3" key="1">
    <citation type="submission" date="2022-11" db="UniProtKB">
        <authorList>
            <consortium name="WormBaseParasite"/>
        </authorList>
    </citation>
    <scope>IDENTIFICATION</scope>
</reference>
<keyword evidence="1" id="KW-0812">Transmembrane</keyword>
<evidence type="ECO:0000256" key="1">
    <source>
        <dbReference type="SAM" id="Phobius"/>
    </source>
</evidence>
<keyword evidence="2" id="KW-1185">Reference proteome</keyword>
<dbReference type="AlphaFoldDB" id="A0A915KJW6"/>
<protein>
    <submittedName>
        <fullName evidence="3">Uncharacterized protein</fullName>
    </submittedName>
</protein>
<sequence>MKQSNRATKDKPDAAISISTSTYKLTFNSFYQYYTIFFLFVKSQGSFILAFSDRTERNAIGTTLPNERDIFVPFGSAGAQNIFHFCEIFPRKKHDLLKTVGKKTIDRFRYKLIKLRNFCLSFNFHSRPESITAILRKNTDGNLQPNGTEISVPFSYVLSEKAITNITDAPHCNPKGSCAHCIKCSTTMVVGALPISVYNFVVKYERPGTLCIGDTISKAVLMSVKFLFIWVRFGDLRNPIETHLLDPNRTKFITAY</sequence>
<evidence type="ECO:0000313" key="3">
    <source>
        <dbReference type="WBParaSite" id="nRc.2.0.1.t39115-RA"/>
    </source>
</evidence>
<evidence type="ECO:0000313" key="2">
    <source>
        <dbReference type="Proteomes" id="UP000887565"/>
    </source>
</evidence>
<keyword evidence="1" id="KW-1133">Transmembrane helix</keyword>
<keyword evidence="1" id="KW-0472">Membrane</keyword>
<dbReference type="Proteomes" id="UP000887565">
    <property type="component" value="Unplaced"/>
</dbReference>
<organism evidence="2 3">
    <name type="scientific">Romanomermis culicivorax</name>
    <name type="common">Nematode worm</name>
    <dbReference type="NCBI Taxonomy" id="13658"/>
    <lineage>
        <taxon>Eukaryota</taxon>
        <taxon>Metazoa</taxon>
        <taxon>Ecdysozoa</taxon>
        <taxon>Nematoda</taxon>
        <taxon>Enoplea</taxon>
        <taxon>Dorylaimia</taxon>
        <taxon>Mermithida</taxon>
        <taxon>Mermithoidea</taxon>
        <taxon>Mermithidae</taxon>
        <taxon>Romanomermis</taxon>
    </lineage>
</organism>
<name>A0A915KJW6_ROMCU</name>
<accession>A0A915KJW6</accession>
<dbReference type="WBParaSite" id="nRc.2.0.1.t39115-RA">
    <property type="protein sequence ID" value="nRc.2.0.1.t39115-RA"/>
    <property type="gene ID" value="nRc.2.0.1.g39115"/>
</dbReference>